<dbReference type="GeneID" id="38128160"/>
<dbReference type="OrthoDB" id="202203at2759"/>
<evidence type="ECO:0000256" key="3">
    <source>
        <dbReference type="ARBA" id="ARBA00022827"/>
    </source>
</evidence>
<evidence type="ECO:0000256" key="4">
    <source>
        <dbReference type="ARBA" id="ARBA00023002"/>
    </source>
</evidence>
<protein>
    <recommendedName>
        <fullName evidence="6">Xylanolytic transcriptional activator regulatory domain-containing protein</fullName>
    </recommendedName>
</protein>
<evidence type="ECO:0000313" key="7">
    <source>
        <dbReference type="EMBL" id="RHZ57681.1"/>
    </source>
</evidence>
<dbReference type="PANTHER" id="PTHR43735">
    <property type="entry name" value="APOPTOSIS-INDUCING FACTOR 1"/>
    <property type="match status" value="1"/>
</dbReference>
<dbReference type="InterPro" id="IPR023753">
    <property type="entry name" value="FAD/NAD-binding_dom"/>
</dbReference>
<sequence>MGSGSEFKFDEILRRLDKIEKHIFQNGNQVAAEANGTIPLGITSASDETAKSSEMQNWQIKPGLLRPSYRAFLCTMDLMRFLEEKKTSLDQVRRKYLRTIHSWLPIVSEKRVLKGFERIQNGDPSAASTLLVFSMLLVISNPFDDEDGSSPTESHLYLTTKYQFSLFLSLSCPSIELVQAGILIALYEHAQGATDMAYVTIGTCARLAYLLGLHRAVPCPSITTEEIQSRVEEENRTWWAIVVVDRYINMEPLAPPRPAAVENPTPEETLPQQYQPWPSTFPAIQSSPLSSGNSEGDWDYALEANAARKLGQVQDLIRENYSDETIRMEKAFQIYNELEEMLIHIRRRHNISLYNRYGGGFATGIGAALTLLLSFRQDSGGATGDDVCTLKLQELCHAMVVICNDLEEVTFNPSLSLDSIPPSVISAIYYAALGQKVIRQMDLSADVEDWEGSIFIKSLRALSTRWMLANSDKVKIVLINPSEKHYFNIAAPRILAKPQFFQPNQYLLPIEKAFARYPRESFQFIKGRATGIDTASKTVKVSSLQSVLAYDYLVIASGSTTASSLQGEPAPFKPFGDHDIDASIRSIQKVISNATSVVVGGAGPVGVEFAGELAEAFKDKRGASVTLISASKHVLPGLKERASIMAEKVLAEKDVKVITSRKVVDAVRHVSGNKSQWVVSLDNGEQLEADVYISTTGVIPNNQFVPAEFLSADGWIKVDDTLRVTGGDGSIYALGDITVQPVRTAIKVAEQVPVVVANLKVAILGWGKAATYSSNDSIMMLVPIGESTGTGQMFGWKPWGILVSKIKGKDFFVSKAAGMLGLS</sequence>
<feature type="domain" description="Xylanolytic transcriptional activator regulatory" evidence="6">
    <location>
        <begin position="197"/>
        <end position="272"/>
    </location>
</feature>
<proteinExistence type="inferred from homology"/>
<evidence type="ECO:0000259" key="6">
    <source>
        <dbReference type="SMART" id="SM00906"/>
    </source>
</evidence>
<accession>A0A397H3N4</accession>
<dbReference type="GO" id="GO:0050660">
    <property type="term" value="F:flavin adenine dinucleotide binding"/>
    <property type="evidence" value="ECO:0007669"/>
    <property type="project" value="TreeGrafter"/>
</dbReference>
<dbReference type="PANTHER" id="PTHR43735:SF3">
    <property type="entry name" value="FERROPTOSIS SUPPRESSOR PROTEIN 1"/>
    <property type="match status" value="1"/>
</dbReference>
<evidence type="ECO:0000256" key="2">
    <source>
        <dbReference type="ARBA" id="ARBA00022630"/>
    </source>
</evidence>
<dbReference type="GO" id="GO:0005737">
    <property type="term" value="C:cytoplasm"/>
    <property type="evidence" value="ECO:0007669"/>
    <property type="project" value="TreeGrafter"/>
</dbReference>
<dbReference type="InterPro" id="IPR036188">
    <property type="entry name" value="FAD/NAD-bd_sf"/>
</dbReference>
<dbReference type="Proteomes" id="UP000215305">
    <property type="component" value="Unassembled WGS sequence"/>
</dbReference>
<keyword evidence="4" id="KW-0560">Oxidoreductase</keyword>
<evidence type="ECO:0000256" key="1">
    <source>
        <dbReference type="ARBA" id="ARBA00006442"/>
    </source>
</evidence>
<keyword evidence="3" id="KW-0274">FAD</keyword>
<dbReference type="EMBL" id="NKHU02000076">
    <property type="protein sequence ID" value="RHZ57681.1"/>
    <property type="molecule type" value="Genomic_DNA"/>
</dbReference>
<dbReference type="SUPFAM" id="SSF51905">
    <property type="entry name" value="FAD/NAD(P)-binding domain"/>
    <property type="match status" value="2"/>
</dbReference>
<comment type="similarity">
    <text evidence="1">Belongs to the FAD-dependent oxidoreductase family.</text>
</comment>
<evidence type="ECO:0000256" key="5">
    <source>
        <dbReference type="ARBA" id="ARBA00023242"/>
    </source>
</evidence>
<evidence type="ECO:0000313" key="8">
    <source>
        <dbReference type="Proteomes" id="UP000215305"/>
    </source>
</evidence>
<dbReference type="Pfam" id="PF04082">
    <property type="entry name" value="Fungal_trans"/>
    <property type="match status" value="1"/>
</dbReference>
<dbReference type="Pfam" id="PF07992">
    <property type="entry name" value="Pyr_redox_2"/>
    <property type="match status" value="1"/>
</dbReference>
<dbReference type="InterPro" id="IPR007219">
    <property type="entry name" value="XnlR_reg_dom"/>
</dbReference>
<dbReference type="CDD" id="cd12148">
    <property type="entry name" value="fungal_TF_MHR"/>
    <property type="match status" value="1"/>
</dbReference>
<dbReference type="GO" id="GO:0008270">
    <property type="term" value="F:zinc ion binding"/>
    <property type="evidence" value="ECO:0007669"/>
    <property type="project" value="InterPro"/>
</dbReference>
<dbReference type="Gene3D" id="3.50.50.100">
    <property type="match status" value="1"/>
</dbReference>
<dbReference type="GO" id="GO:0004174">
    <property type="term" value="F:electron-transferring-flavoprotein dehydrogenase activity"/>
    <property type="evidence" value="ECO:0007669"/>
    <property type="project" value="TreeGrafter"/>
</dbReference>
<dbReference type="GO" id="GO:0003677">
    <property type="term" value="F:DNA binding"/>
    <property type="evidence" value="ECO:0007669"/>
    <property type="project" value="InterPro"/>
</dbReference>
<keyword evidence="8" id="KW-1185">Reference proteome</keyword>
<name>A0A397H3N4_ASPTH</name>
<gene>
    <name evidence="7" type="ORF">CDV56_106186</name>
</gene>
<dbReference type="GO" id="GO:0006351">
    <property type="term" value="P:DNA-templated transcription"/>
    <property type="evidence" value="ECO:0007669"/>
    <property type="project" value="InterPro"/>
</dbReference>
<dbReference type="VEuPathDB" id="FungiDB:CDV56_106186"/>
<dbReference type="SMART" id="SM00906">
    <property type="entry name" value="Fungal_trans"/>
    <property type="match status" value="1"/>
</dbReference>
<comment type="caution">
    <text evidence="7">The sequence shown here is derived from an EMBL/GenBank/DDBJ whole genome shotgun (WGS) entry which is preliminary data.</text>
</comment>
<organism evidence="7 8">
    <name type="scientific">Aspergillus thermomutatus</name>
    <name type="common">Neosartorya pseudofischeri</name>
    <dbReference type="NCBI Taxonomy" id="41047"/>
    <lineage>
        <taxon>Eukaryota</taxon>
        <taxon>Fungi</taxon>
        <taxon>Dikarya</taxon>
        <taxon>Ascomycota</taxon>
        <taxon>Pezizomycotina</taxon>
        <taxon>Eurotiomycetes</taxon>
        <taxon>Eurotiomycetidae</taxon>
        <taxon>Eurotiales</taxon>
        <taxon>Aspergillaceae</taxon>
        <taxon>Aspergillus</taxon>
        <taxon>Aspergillus subgen. Fumigati</taxon>
    </lineage>
</organism>
<dbReference type="RefSeq" id="XP_026615144.1">
    <property type="nucleotide sequence ID" value="XM_026759805.1"/>
</dbReference>
<dbReference type="AlphaFoldDB" id="A0A397H3N4"/>
<keyword evidence="2" id="KW-0285">Flavoprotein</keyword>
<keyword evidence="5" id="KW-0539">Nucleus</keyword>
<reference evidence="7" key="1">
    <citation type="submission" date="2018-08" db="EMBL/GenBank/DDBJ databases">
        <title>Draft genome sequence of azole-resistant Aspergillus thermomutatus (Neosartorya pseudofischeri) strain HMR AF 39, isolated from a human nasal aspirate.</title>
        <authorList>
            <person name="Parent-Michaud M."/>
            <person name="Dufresne P.J."/>
            <person name="Fournier E."/>
            <person name="Martineau C."/>
            <person name="Moreira S."/>
            <person name="Perkins V."/>
            <person name="De Repentigny L."/>
            <person name="Dufresne S.F."/>
        </authorList>
    </citation>
    <scope>NUCLEOTIDE SEQUENCE [LARGE SCALE GENOMIC DNA]</scope>
    <source>
        <strain evidence="7">HMR AF 39</strain>
    </source>
</reference>
<dbReference type="STRING" id="41047.A0A397H3N4"/>